<accession>A0AAQ3MK09</accession>
<sequence>MAVHTKLFNLDPDNSRDYLSASQTQLPSLFFLFFVTYFAFLALWLYLCHSNRRSLHRIHLLMGALLLMNALNLLCAAEDKHYVKITNTPHGWDVLFYIFQFIRRGRVTSSYI</sequence>
<dbReference type="Proteomes" id="UP001374535">
    <property type="component" value="Chromosome 10"/>
</dbReference>
<reference evidence="2 3" key="1">
    <citation type="journal article" date="2023" name="Life. Sci Alliance">
        <title>Evolutionary insights into 3D genome organization and epigenetic landscape of Vigna mungo.</title>
        <authorList>
            <person name="Junaid A."/>
            <person name="Singh B."/>
            <person name="Bhatia S."/>
        </authorList>
    </citation>
    <scope>NUCLEOTIDE SEQUENCE [LARGE SCALE GENOMIC DNA]</scope>
    <source>
        <strain evidence="2">Urdbean</strain>
    </source>
</reference>
<organism evidence="2 3">
    <name type="scientific">Vigna mungo</name>
    <name type="common">Black gram</name>
    <name type="synonym">Phaseolus mungo</name>
    <dbReference type="NCBI Taxonomy" id="3915"/>
    <lineage>
        <taxon>Eukaryota</taxon>
        <taxon>Viridiplantae</taxon>
        <taxon>Streptophyta</taxon>
        <taxon>Embryophyta</taxon>
        <taxon>Tracheophyta</taxon>
        <taxon>Spermatophyta</taxon>
        <taxon>Magnoliopsida</taxon>
        <taxon>eudicotyledons</taxon>
        <taxon>Gunneridae</taxon>
        <taxon>Pentapetalae</taxon>
        <taxon>rosids</taxon>
        <taxon>fabids</taxon>
        <taxon>Fabales</taxon>
        <taxon>Fabaceae</taxon>
        <taxon>Papilionoideae</taxon>
        <taxon>50 kb inversion clade</taxon>
        <taxon>NPAAA clade</taxon>
        <taxon>indigoferoid/millettioid clade</taxon>
        <taxon>Phaseoleae</taxon>
        <taxon>Vigna</taxon>
    </lineage>
</organism>
<evidence type="ECO:0000313" key="3">
    <source>
        <dbReference type="Proteomes" id="UP001374535"/>
    </source>
</evidence>
<dbReference type="InterPro" id="IPR009637">
    <property type="entry name" value="GPR107/GPR108-like"/>
</dbReference>
<keyword evidence="1" id="KW-1133">Transmembrane helix</keyword>
<dbReference type="PANTHER" id="PTHR21229:SF56">
    <property type="entry name" value="LUNG SEVEN TRANSMEMBRANE RECEPTOR FAMILY PROTEIN"/>
    <property type="match status" value="1"/>
</dbReference>
<keyword evidence="3" id="KW-1185">Reference proteome</keyword>
<protein>
    <submittedName>
        <fullName evidence="2">Uncharacterized protein</fullName>
    </submittedName>
</protein>
<feature type="transmembrane region" description="Helical" evidence="1">
    <location>
        <begin position="58"/>
        <end position="74"/>
    </location>
</feature>
<dbReference type="PANTHER" id="PTHR21229">
    <property type="entry name" value="LUNG SEVEN TRANSMEMBRANE RECEPTOR"/>
    <property type="match status" value="1"/>
</dbReference>
<keyword evidence="1" id="KW-0812">Transmembrane</keyword>
<gene>
    <name evidence="2" type="ORF">V8G54_031447</name>
</gene>
<dbReference type="GO" id="GO:0005794">
    <property type="term" value="C:Golgi apparatus"/>
    <property type="evidence" value="ECO:0007669"/>
    <property type="project" value="TreeGrafter"/>
</dbReference>
<feature type="transmembrane region" description="Helical" evidence="1">
    <location>
        <begin position="26"/>
        <end position="46"/>
    </location>
</feature>
<dbReference type="EMBL" id="CP144691">
    <property type="protein sequence ID" value="WVY92359.1"/>
    <property type="molecule type" value="Genomic_DNA"/>
</dbReference>
<dbReference type="GO" id="GO:0016020">
    <property type="term" value="C:membrane"/>
    <property type="evidence" value="ECO:0007669"/>
    <property type="project" value="InterPro"/>
</dbReference>
<evidence type="ECO:0000313" key="2">
    <source>
        <dbReference type="EMBL" id="WVY92359.1"/>
    </source>
</evidence>
<name>A0AAQ3MK09_VIGMU</name>
<dbReference type="AlphaFoldDB" id="A0AAQ3MK09"/>
<proteinExistence type="predicted"/>
<evidence type="ECO:0000256" key="1">
    <source>
        <dbReference type="SAM" id="Phobius"/>
    </source>
</evidence>
<keyword evidence="1" id="KW-0472">Membrane</keyword>